<dbReference type="Proteomes" id="UP000301309">
    <property type="component" value="Unassembled WGS sequence"/>
</dbReference>
<gene>
    <name evidence="2" type="ORF">SVIO_003560</name>
</gene>
<protein>
    <submittedName>
        <fullName evidence="2">Uncharacterized protein</fullName>
    </submittedName>
</protein>
<evidence type="ECO:0000313" key="3">
    <source>
        <dbReference type="Proteomes" id="UP000301309"/>
    </source>
</evidence>
<feature type="region of interest" description="Disordered" evidence="1">
    <location>
        <begin position="68"/>
        <end position="92"/>
    </location>
</feature>
<comment type="caution">
    <text evidence="2">The sequence shown here is derived from an EMBL/GenBank/DDBJ whole genome shotgun (WGS) entry which is preliminary data.</text>
</comment>
<dbReference type="AlphaFoldDB" id="A0A4D4KV79"/>
<name>A0A4D4KV79_STRVO</name>
<reference evidence="2 3" key="1">
    <citation type="journal article" date="2020" name="Int. J. Syst. Evol. Microbiol.">
        <title>Reclassification of Streptomyces castelarensis and Streptomyces sporoclivatus as later heterotypic synonyms of Streptomyces antimycoticus.</title>
        <authorList>
            <person name="Komaki H."/>
            <person name="Tamura T."/>
        </authorList>
    </citation>
    <scope>NUCLEOTIDE SEQUENCE [LARGE SCALE GENOMIC DNA]</scope>
    <source>
        <strain evidence="2 3">NBRC 13459</strain>
    </source>
</reference>
<evidence type="ECO:0000313" key="2">
    <source>
        <dbReference type="EMBL" id="GDY49733.1"/>
    </source>
</evidence>
<keyword evidence="3" id="KW-1185">Reference proteome</keyword>
<proteinExistence type="predicted"/>
<dbReference type="EMBL" id="BJHW01000001">
    <property type="protein sequence ID" value="GDY49733.1"/>
    <property type="molecule type" value="Genomic_DNA"/>
</dbReference>
<accession>A0A4D4KV79</accession>
<evidence type="ECO:0000256" key="1">
    <source>
        <dbReference type="SAM" id="MobiDB-lite"/>
    </source>
</evidence>
<organism evidence="2 3">
    <name type="scientific">Streptomyces violaceusniger</name>
    <dbReference type="NCBI Taxonomy" id="68280"/>
    <lineage>
        <taxon>Bacteria</taxon>
        <taxon>Bacillati</taxon>
        <taxon>Actinomycetota</taxon>
        <taxon>Actinomycetes</taxon>
        <taxon>Kitasatosporales</taxon>
        <taxon>Streptomycetaceae</taxon>
        <taxon>Streptomyces</taxon>
        <taxon>Streptomyces violaceusniger group</taxon>
    </lineage>
</organism>
<sequence length="108" mass="10957">MLARRAWSLEAELVPGVAAAECLQVGCGVVAGGGVDVDEVADGSAVGQRSHLGADDIVESEDGPYSVAVGGRQKASSRMPTSHSSPLTCRPHSVSPTVRVRVICAMGG</sequence>
<feature type="compositionally biased region" description="Polar residues" evidence="1">
    <location>
        <begin position="74"/>
        <end position="87"/>
    </location>
</feature>